<organism evidence="1 2">
    <name type="scientific">Phaseolus angularis</name>
    <name type="common">Azuki bean</name>
    <name type="synonym">Vigna angularis</name>
    <dbReference type="NCBI Taxonomy" id="3914"/>
    <lineage>
        <taxon>Eukaryota</taxon>
        <taxon>Viridiplantae</taxon>
        <taxon>Streptophyta</taxon>
        <taxon>Embryophyta</taxon>
        <taxon>Tracheophyta</taxon>
        <taxon>Spermatophyta</taxon>
        <taxon>Magnoliopsida</taxon>
        <taxon>eudicotyledons</taxon>
        <taxon>Gunneridae</taxon>
        <taxon>Pentapetalae</taxon>
        <taxon>rosids</taxon>
        <taxon>fabids</taxon>
        <taxon>Fabales</taxon>
        <taxon>Fabaceae</taxon>
        <taxon>Papilionoideae</taxon>
        <taxon>50 kb inversion clade</taxon>
        <taxon>NPAAA clade</taxon>
        <taxon>indigoferoid/millettioid clade</taxon>
        <taxon>Phaseoleae</taxon>
        <taxon>Vigna</taxon>
    </lineage>
</organism>
<accession>A0A0L9V4U1</accession>
<reference evidence="2" key="1">
    <citation type="journal article" date="2015" name="Proc. Natl. Acad. Sci. U.S.A.">
        <title>Genome sequencing of adzuki bean (Vigna angularis) provides insight into high starch and low fat accumulation and domestication.</title>
        <authorList>
            <person name="Yang K."/>
            <person name="Tian Z."/>
            <person name="Chen C."/>
            <person name="Luo L."/>
            <person name="Zhao B."/>
            <person name="Wang Z."/>
            <person name="Yu L."/>
            <person name="Li Y."/>
            <person name="Sun Y."/>
            <person name="Li W."/>
            <person name="Chen Y."/>
            <person name="Li Y."/>
            <person name="Zhang Y."/>
            <person name="Ai D."/>
            <person name="Zhao J."/>
            <person name="Shang C."/>
            <person name="Ma Y."/>
            <person name="Wu B."/>
            <person name="Wang M."/>
            <person name="Gao L."/>
            <person name="Sun D."/>
            <person name="Zhang P."/>
            <person name="Guo F."/>
            <person name="Wang W."/>
            <person name="Li Y."/>
            <person name="Wang J."/>
            <person name="Varshney R.K."/>
            <person name="Wang J."/>
            <person name="Ling H.Q."/>
            <person name="Wan P."/>
        </authorList>
    </citation>
    <scope>NUCLEOTIDE SEQUENCE</scope>
    <source>
        <strain evidence="2">cv. Jingnong 6</strain>
    </source>
</reference>
<gene>
    <name evidence="1" type="ORF">LR48_Vigan08g079400</name>
</gene>
<dbReference type="EMBL" id="CM003378">
    <property type="protein sequence ID" value="KOM49967.1"/>
    <property type="molecule type" value="Genomic_DNA"/>
</dbReference>
<evidence type="ECO:0000313" key="1">
    <source>
        <dbReference type="EMBL" id="KOM49967.1"/>
    </source>
</evidence>
<sequence length="119" mass="13652">MLFPHGILLTREKANPRVSLAPSHPANLALPRNVSVQAWFVEISCEEVVSVPVIGGVGSFDWNRHRQRRVLRYRRLHLLTHPIIVVRLPRSVAVLCPSECRRRRLPTHPSCSMPPTERR</sequence>
<proteinExistence type="predicted"/>
<name>A0A0L9V4U1_PHAAN</name>
<evidence type="ECO:0000313" key="2">
    <source>
        <dbReference type="Proteomes" id="UP000053144"/>
    </source>
</evidence>
<dbReference type="Proteomes" id="UP000053144">
    <property type="component" value="Chromosome 8"/>
</dbReference>
<dbReference type="Gramene" id="KOM49967">
    <property type="protein sequence ID" value="KOM49967"/>
    <property type="gene ID" value="LR48_Vigan08g079400"/>
</dbReference>
<protein>
    <submittedName>
        <fullName evidence="1">Uncharacterized protein</fullName>
    </submittedName>
</protein>
<dbReference type="AlphaFoldDB" id="A0A0L9V4U1"/>